<sequence length="47" mass="5184">SCGSVSTRHPWRAPYGPICSESLAFAEALYGIEKASRRVSTSHTRLF</sequence>
<feature type="non-terminal residue" evidence="1">
    <location>
        <position position="1"/>
    </location>
</feature>
<organism evidence="1">
    <name type="scientific">marine metagenome</name>
    <dbReference type="NCBI Taxonomy" id="408172"/>
    <lineage>
        <taxon>unclassified sequences</taxon>
        <taxon>metagenomes</taxon>
        <taxon>ecological metagenomes</taxon>
    </lineage>
</organism>
<gene>
    <name evidence="1" type="ORF">METZ01_LOCUS225425</name>
</gene>
<accession>A0A382GEG5</accession>
<reference evidence="1" key="1">
    <citation type="submission" date="2018-05" db="EMBL/GenBank/DDBJ databases">
        <authorList>
            <person name="Lanie J.A."/>
            <person name="Ng W.-L."/>
            <person name="Kazmierczak K.M."/>
            <person name="Andrzejewski T.M."/>
            <person name="Davidsen T.M."/>
            <person name="Wayne K.J."/>
            <person name="Tettelin H."/>
            <person name="Glass J.I."/>
            <person name="Rusch D."/>
            <person name="Podicherti R."/>
            <person name="Tsui H.-C.T."/>
            <person name="Winkler M.E."/>
        </authorList>
    </citation>
    <scope>NUCLEOTIDE SEQUENCE</scope>
</reference>
<evidence type="ECO:0000313" key="1">
    <source>
        <dbReference type="EMBL" id="SVB72571.1"/>
    </source>
</evidence>
<protein>
    <submittedName>
        <fullName evidence="1">Uncharacterized protein</fullName>
    </submittedName>
</protein>
<dbReference type="EMBL" id="UINC01054630">
    <property type="protein sequence ID" value="SVB72571.1"/>
    <property type="molecule type" value="Genomic_DNA"/>
</dbReference>
<dbReference type="AlphaFoldDB" id="A0A382GEG5"/>
<name>A0A382GEG5_9ZZZZ</name>
<proteinExistence type="predicted"/>